<gene>
    <name evidence="2" type="ORF">CNE99_05235</name>
</gene>
<reference evidence="2 3" key="1">
    <citation type="submission" date="2017-08" db="EMBL/GenBank/DDBJ databases">
        <title>Fine stratification of microbial communities through a metagenomic profile of the photic zone.</title>
        <authorList>
            <person name="Haro-Moreno J.M."/>
            <person name="Lopez-Perez M."/>
            <person name="De La Torre J."/>
            <person name="Picazo A."/>
            <person name="Camacho A."/>
            <person name="Rodriguez-Valera F."/>
        </authorList>
    </citation>
    <scope>NUCLEOTIDE SEQUENCE [LARGE SCALE GENOMIC DNA]</scope>
    <source>
        <strain evidence="2">MED-G24</strain>
    </source>
</reference>
<proteinExistence type="predicted"/>
<dbReference type="Proteomes" id="UP000219327">
    <property type="component" value="Unassembled WGS sequence"/>
</dbReference>
<keyword evidence="1" id="KW-0472">Membrane</keyword>
<evidence type="ECO:0000256" key="1">
    <source>
        <dbReference type="SAM" id="Phobius"/>
    </source>
</evidence>
<dbReference type="EMBL" id="NTKD01000021">
    <property type="protein sequence ID" value="PDH39657.1"/>
    <property type="molecule type" value="Genomic_DNA"/>
</dbReference>
<sequence length="63" mass="6884">MRRAGSIYRSGNWITIGLLTVLVVSFGIFSQAVAGNDNLQIVPQQMMTAQTPTADIRMVNRSS</sequence>
<accession>A0A2A5WTU7</accession>
<feature type="transmembrane region" description="Helical" evidence="1">
    <location>
        <begin position="12"/>
        <end position="34"/>
    </location>
</feature>
<organism evidence="2 3">
    <name type="scientific">OM182 bacterium MED-G24</name>
    <dbReference type="NCBI Taxonomy" id="1986255"/>
    <lineage>
        <taxon>Bacteria</taxon>
        <taxon>Pseudomonadati</taxon>
        <taxon>Pseudomonadota</taxon>
        <taxon>Gammaproteobacteria</taxon>
        <taxon>OMG group</taxon>
        <taxon>OM182 clade</taxon>
    </lineage>
</organism>
<comment type="caution">
    <text evidence="2">The sequence shown here is derived from an EMBL/GenBank/DDBJ whole genome shotgun (WGS) entry which is preliminary data.</text>
</comment>
<protein>
    <submittedName>
        <fullName evidence="2">Uncharacterized protein</fullName>
    </submittedName>
</protein>
<dbReference type="AlphaFoldDB" id="A0A2A5WTU7"/>
<evidence type="ECO:0000313" key="2">
    <source>
        <dbReference type="EMBL" id="PDH39657.1"/>
    </source>
</evidence>
<keyword evidence="1" id="KW-1133">Transmembrane helix</keyword>
<evidence type="ECO:0000313" key="3">
    <source>
        <dbReference type="Proteomes" id="UP000219327"/>
    </source>
</evidence>
<name>A0A2A5WTU7_9GAMM</name>
<keyword evidence="1" id="KW-0812">Transmembrane</keyword>